<gene>
    <name evidence="1" type="ORF">J2793_007105</name>
</gene>
<sequence>MRHSHVGRPLSVEYDAQELQTVRRKSLARPTCAMKHARREGPKVREIKTFPDVPKEFLVDVVIRHANVATAMSRVLIESIKSSPNWQVAE</sequence>
<dbReference type="AlphaFoldDB" id="A0AB73INP8"/>
<reference evidence="1" key="1">
    <citation type="submission" date="2023-07" db="EMBL/GenBank/DDBJ databases">
        <title>Sorghum-associated microbial communities from plants grown in Nebraska, USA.</title>
        <authorList>
            <person name="Schachtman D."/>
        </authorList>
    </citation>
    <scope>NUCLEOTIDE SEQUENCE</scope>
    <source>
        <strain evidence="1">DS1061</strain>
    </source>
</reference>
<protein>
    <submittedName>
        <fullName evidence="1">Uncharacterized protein</fullName>
    </submittedName>
</protein>
<dbReference type="Proteomes" id="UP001229486">
    <property type="component" value="Unassembled WGS sequence"/>
</dbReference>
<evidence type="ECO:0000313" key="2">
    <source>
        <dbReference type="Proteomes" id="UP001229486"/>
    </source>
</evidence>
<accession>A0AB73INP8</accession>
<dbReference type="EMBL" id="JAURTK010000025">
    <property type="protein sequence ID" value="MDP9651630.1"/>
    <property type="molecule type" value="Genomic_DNA"/>
</dbReference>
<comment type="caution">
    <text evidence="1">The sequence shown here is derived from an EMBL/GenBank/DDBJ whole genome shotgun (WGS) entry which is preliminary data.</text>
</comment>
<name>A0AB73INP8_9BURK</name>
<evidence type="ECO:0000313" key="1">
    <source>
        <dbReference type="EMBL" id="MDP9651630.1"/>
    </source>
</evidence>
<organism evidence="1 2">
    <name type="scientific">Paraburkholderia caledonica</name>
    <dbReference type="NCBI Taxonomy" id="134536"/>
    <lineage>
        <taxon>Bacteria</taxon>
        <taxon>Pseudomonadati</taxon>
        <taxon>Pseudomonadota</taxon>
        <taxon>Betaproteobacteria</taxon>
        <taxon>Burkholderiales</taxon>
        <taxon>Burkholderiaceae</taxon>
        <taxon>Paraburkholderia</taxon>
    </lineage>
</organism>
<proteinExistence type="predicted"/>